<name>S9QTU7_9RHOB</name>
<keyword evidence="2" id="KW-1185">Reference proteome</keyword>
<sequence length="124" mass="13802">MRQKEREKLCGLVAEWEFAAGSTSEAIGRNSCAEDLRLAFDLDATDELGWARFFKVIEATQPKGFPAYDDEEHEAWSDALEVLWDEVGYDGVVDLVEDGALIERLRPAADHFQDIIQAQAGAAL</sequence>
<gene>
    <name evidence="1" type="ORF">Salmuc_01369</name>
</gene>
<reference evidence="2" key="1">
    <citation type="journal article" date="2014" name="Stand. Genomic Sci.">
        <title>Genome sequence of the exopolysaccharide-producing Salipiger mucosus type strain (DSM 16094(T)), a moderately halophilic member of the Roseobacter clade.</title>
        <authorList>
            <person name="Riedel T."/>
            <person name="Spring S."/>
            <person name="Fiebig A."/>
            <person name="Petersen J."/>
            <person name="Kyrpides N.C."/>
            <person name="Goker M."/>
            <person name="Klenk H.P."/>
        </authorList>
    </citation>
    <scope>NUCLEOTIDE SEQUENCE [LARGE SCALE GENOMIC DNA]</scope>
    <source>
        <strain evidence="2">DSM 16094</strain>
    </source>
</reference>
<dbReference type="RefSeq" id="WP_020042130.1">
    <property type="nucleotide sequence ID" value="NZ_KE557274.1"/>
</dbReference>
<protein>
    <submittedName>
        <fullName evidence="1">Uncharacterized protein</fullName>
    </submittedName>
</protein>
<organism evidence="1 2">
    <name type="scientific">Salipiger mucosus DSM 16094</name>
    <dbReference type="NCBI Taxonomy" id="1123237"/>
    <lineage>
        <taxon>Bacteria</taxon>
        <taxon>Pseudomonadati</taxon>
        <taxon>Pseudomonadota</taxon>
        <taxon>Alphaproteobacteria</taxon>
        <taxon>Rhodobacterales</taxon>
        <taxon>Roseobacteraceae</taxon>
        <taxon>Salipiger</taxon>
    </lineage>
</organism>
<dbReference type="EMBL" id="APVH01000012">
    <property type="protein sequence ID" value="EPX84796.1"/>
    <property type="molecule type" value="Genomic_DNA"/>
</dbReference>
<dbReference type="STRING" id="1123237.Salmuc_01369"/>
<dbReference type="HOGENOM" id="CLU_2002296_0_0_5"/>
<evidence type="ECO:0000313" key="1">
    <source>
        <dbReference type="EMBL" id="EPX84796.1"/>
    </source>
</evidence>
<proteinExistence type="predicted"/>
<evidence type="ECO:0000313" key="2">
    <source>
        <dbReference type="Proteomes" id="UP000015347"/>
    </source>
</evidence>
<accession>S9QTU7</accession>
<comment type="caution">
    <text evidence="1">The sequence shown here is derived from an EMBL/GenBank/DDBJ whole genome shotgun (WGS) entry which is preliminary data.</text>
</comment>
<dbReference type="Proteomes" id="UP000015347">
    <property type="component" value="Unassembled WGS sequence"/>
</dbReference>
<dbReference type="AlphaFoldDB" id="S9QTU7"/>